<dbReference type="AlphaFoldDB" id="A0A0A1MLU7"/>
<dbReference type="Proteomes" id="UP000040453">
    <property type="component" value="Unassembled WGS sequence"/>
</dbReference>
<feature type="transmembrane region" description="Helical" evidence="1">
    <location>
        <begin position="7"/>
        <end position="25"/>
    </location>
</feature>
<feature type="transmembrane region" description="Helical" evidence="1">
    <location>
        <begin position="125"/>
        <end position="145"/>
    </location>
</feature>
<reference evidence="3 4" key="1">
    <citation type="submission" date="2014-11" db="EMBL/GenBank/DDBJ databases">
        <authorList>
            <person name="Urmite Genomes Urmite Genomes"/>
        </authorList>
    </citation>
    <scope>NUCLEOTIDE SEQUENCE [LARGE SCALE GENOMIC DNA]</scope>
    <source>
        <strain evidence="3 4">Oc5</strain>
    </source>
</reference>
<dbReference type="EMBL" id="CDGG01000001">
    <property type="protein sequence ID" value="CEI84048.1"/>
    <property type="molecule type" value="Genomic_DNA"/>
</dbReference>
<feature type="domain" description="Phosphatidic acid phosphatase type 2/haloperoxidase" evidence="2">
    <location>
        <begin position="88"/>
        <end position="200"/>
    </location>
</feature>
<proteinExistence type="predicted"/>
<dbReference type="PROSITE" id="PS51257">
    <property type="entry name" value="PROKAR_LIPOPROTEIN"/>
    <property type="match status" value="1"/>
</dbReference>
<feature type="transmembrane region" description="Helical" evidence="1">
    <location>
        <begin position="157"/>
        <end position="176"/>
    </location>
</feature>
<dbReference type="InterPro" id="IPR000326">
    <property type="entry name" value="PAP2/HPO"/>
</dbReference>
<keyword evidence="1" id="KW-0812">Transmembrane</keyword>
<dbReference type="PANTHER" id="PTHR14969:SF13">
    <property type="entry name" value="AT30094P"/>
    <property type="match status" value="1"/>
</dbReference>
<dbReference type="OrthoDB" id="9789113at2"/>
<name>A0A0A1MLU7_9BACI</name>
<evidence type="ECO:0000259" key="2">
    <source>
        <dbReference type="SMART" id="SM00014"/>
    </source>
</evidence>
<organism evidence="3 4">
    <name type="scientific">Oceanobacillus oncorhynchi</name>
    <dbReference type="NCBI Taxonomy" id="545501"/>
    <lineage>
        <taxon>Bacteria</taxon>
        <taxon>Bacillati</taxon>
        <taxon>Bacillota</taxon>
        <taxon>Bacilli</taxon>
        <taxon>Bacillales</taxon>
        <taxon>Bacillaceae</taxon>
        <taxon>Oceanobacillus</taxon>
    </lineage>
</organism>
<dbReference type="InterPro" id="IPR036938">
    <property type="entry name" value="PAP2/HPO_sf"/>
</dbReference>
<feature type="transmembrane region" description="Helical" evidence="1">
    <location>
        <begin position="182"/>
        <end position="202"/>
    </location>
</feature>
<dbReference type="PANTHER" id="PTHR14969">
    <property type="entry name" value="SPHINGOSINE-1-PHOSPHATE PHOSPHOHYDROLASE"/>
    <property type="match status" value="1"/>
</dbReference>
<feature type="transmembrane region" description="Helical" evidence="1">
    <location>
        <begin position="88"/>
        <end position="105"/>
    </location>
</feature>
<evidence type="ECO:0000256" key="1">
    <source>
        <dbReference type="SAM" id="Phobius"/>
    </source>
</evidence>
<accession>A0A0A1MLU7</accession>
<keyword evidence="1" id="KW-1133">Transmembrane helix</keyword>
<evidence type="ECO:0000313" key="4">
    <source>
        <dbReference type="Proteomes" id="UP000040453"/>
    </source>
</evidence>
<evidence type="ECO:0000313" key="3">
    <source>
        <dbReference type="EMBL" id="CEI84048.1"/>
    </source>
</evidence>
<dbReference type="SUPFAM" id="SSF48317">
    <property type="entry name" value="Acid phosphatase/Vanadium-dependent haloperoxidase"/>
    <property type="match status" value="1"/>
</dbReference>
<dbReference type="RefSeq" id="WP_042534622.1">
    <property type="nucleotide sequence ID" value="NZ_CAXOIH010000001.1"/>
</dbReference>
<dbReference type="STRING" id="545501.BN997_03981"/>
<feature type="transmembrane region" description="Helical" evidence="1">
    <location>
        <begin position="61"/>
        <end position="81"/>
    </location>
</feature>
<keyword evidence="4" id="KW-1185">Reference proteome</keyword>
<dbReference type="CDD" id="cd03392">
    <property type="entry name" value="PAP2_like_2"/>
    <property type="match status" value="1"/>
</dbReference>
<dbReference type="Pfam" id="PF01569">
    <property type="entry name" value="PAP2"/>
    <property type="match status" value="1"/>
</dbReference>
<sequence>MKNKTAAVLFSVWMAACLLSIVWIIQIKRDILPYTDQWTRGIVPHVHGTGLFDFFRVITELGSSHVLIPIAIAAAAGLMLLYKHWYPALLLLGGTLFAHLLNTWIKQLVARERPSVSVTLNAEGFSFPSGHSMISMVFYGLLAYLLCKKIHSEKGKLTVQILSGMLVCLIGISRYFINVHYITDIIAGFTIGFALLYIYIRIDKNVSDLRRRREPA</sequence>
<dbReference type="Gene3D" id="1.20.144.10">
    <property type="entry name" value="Phosphatidic acid phosphatase type 2/haloperoxidase"/>
    <property type="match status" value="2"/>
</dbReference>
<protein>
    <submittedName>
        <fullName evidence="3">Phosphatidylglycerophosphatase B</fullName>
    </submittedName>
</protein>
<gene>
    <name evidence="3" type="ORF">BN997_03981</name>
</gene>
<keyword evidence="1" id="KW-0472">Membrane</keyword>
<dbReference type="SMART" id="SM00014">
    <property type="entry name" value="acidPPc"/>
    <property type="match status" value="1"/>
</dbReference>